<gene>
    <name evidence="2" type="ORF">Pc04g00070</name>
    <name evidence="2" type="ORF">PCH_Pc04g00070</name>
</gene>
<dbReference type="VEuPathDB" id="FungiDB:PCH_Pc04g00070"/>
<dbReference type="AlphaFoldDB" id="B6GVT5"/>
<dbReference type="HOGENOM" id="CLU_1337897_0_0_1"/>
<organism evidence="2 3">
    <name type="scientific">Penicillium rubens (strain ATCC 28089 / DSM 1075 / NRRL 1951 / Wisconsin 54-1255)</name>
    <name type="common">Penicillium chrysogenum</name>
    <dbReference type="NCBI Taxonomy" id="500485"/>
    <lineage>
        <taxon>Eukaryota</taxon>
        <taxon>Fungi</taxon>
        <taxon>Dikarya</taxon>
        <taxon>Ascomycota</taxon>
        <taxon>Pezizomycotina</taxon>
        <taxon>Eurotiomycetes</taxon>
        <taxon>Eurotiomycetidae</taxon>
        <taxon>Eurotiales</taxon>
        <taxon>Aspergillaceae</taxon>
        <taxon>Penicillium</taxon>
        <taxon>Penicillium chrysogenum species complex</taxon>
    </lineage>
</organism>
<dbReference type="Proteomes" id="UP000000724">
    <property type="component" value="Contig Pc00c04"/>
</dbReference>
<dbReference type="EMBL" id="AM920419">
    <property type="protein sequence ID" value="CAP74101.1"/>
    <property type="molecule type" value="Genomic_DNA"/>
</dbReference>
<sequence length="205" mass="22346">MNMVGKVDEPSTRSPEERSLVAWPAPPQLKDSTAARQQTICHWRKAPARRSSASTGHTAEGTTGAADQSLEPVFPEDPGSRRRRIQIPSFEMITAVNPFSRAFANGIDGLLISYVTSFRVSAPVPIHDGPDALLLTAPTCVGRCCDCTIGPGQTRSTKDHNMEVIWDIRGCHNRGTFQYKDKGGGGFRSEVAYGRINTFTEMPPS</sequence>
<feature type="compositionally biased region" description="Polar residues" evidence="1">
    <location>
        <begin position="30"/>
        <end position="40"/>
    </location>
</feature>
<name>B6GVT5_PENRW</name>
<keyword evidence="3" id="KW-1185">Reference proteome</keyword>
<evidence type="ECO:0000256" key="1">
    <source>
        <dbReference type="SAM" id="MobiDB-lite"/>
    </source>
</evidence>
<feature type="region of interest" description="Disordered" evidence="1">
    <location>
        <begin position="1"/>
        <end position="83"/>
    </location>
</feature>
<protein>
    <submittedName>
        <fullName evidence="2">Uncharacterized protein</fullName>
    </submittedName>
</protein>
<evidence type="ECO:0000313" key="2">
    <source>
        <dbReference type="EMBL" id="CAP74101.1"/>
    </source>
</evidence>
<accession>B6GVT5</accession>
<feature type="compositionally biased region" description="Low complexity" evidence="1">
    <location>
        <begin position="51"/>
        <end position="66"/>
    </location>
</feature>
<feature type="compositionally biased region" description="Basic and acidic residues" evidence="1">
    <location>
        <begin position="1"/>
        <end position="19"/>
    </location>
</feature>
<evidence type="ECO:0000313" key="3">
    <source>
        <dbReference type="Proteomes" id="UP000000724"/>
    </source>
</evidence>
<reference evidence="2 3" key="1">
    <citation type="journal article" date="2008" name="Nat. Biotechnol.">
        <title>Genome sequencing and analysis of the filamentous fungus Penicillium chrysogenum.</title>
        <authorList>
            <person name="van den Berg M.A."/>
            <person name="Albang R."/>
            <person name="Albermann K."/>
            <person name="Badger J.H."/>
            <person name="Daran J.-M."/>
            <person name="Driessen A.J.M."/>
            <person name="Garcia-Estrada C."/>
            <person name="Fedorova N.D."/>
            <person name="Harris D.M."/>
            <person name="Heijne W.H.M."/>
            <person name="Joardar V.S."/>
            <person name="Kiel J.A.K.W."/>
            <person name="Kovalchuk A."/>
            <person name="Martin J.F."/>
            <person name="Nierman W.C."/>
            <person name="Nijland J.G."/>
            <person name="Pronk J.T."/>
            <person name="Roubos J.A."/>
            <person name="van der Klei I.J."/>
            <person name="van Peij N.N.M.E."/>
            <person name="Veenhuis M."/>
            <person name="von Doehren H."/>
            <person name="Wagner C."/>
            <person name="Wortman J.R."/>
            <person name="Bovenberg R.A.L."/>
        </authorList>
    </citation>
    <scope>NUCLEOTIDE SEQUENCE [LARGE SCALE GENOMIC DNA]</scope>
    <source>
        <strain evidence="3">ATCC 28089 / DSM 1075 / NRRL 1951 / Wisconsin 54-1255</strain>
    </source>
</reference>
<proteinExistence type="predicted"/>